<dbReference type="Proteomes" id="UP000762676">
    <property type="component" value="Unassembled WGS sequence"/>
</dbReference>
<accession>A0AAV4FWE8</accession>
<name>A0AAV4FWE8_9GAST</name>
<comment type="caution">
    <text evidence="1">The sequence shown here is derived from an EMBL/GenBank/DDBJ whole genome shotgun (WGS) entry which is preliminary data.</text>
</comment>
<evidence type="ECO:0000313" key="1">
    <source>
        <dbReference type="EMBL" id="GFR77738.1"/>
    </source>
</evidence>
<proteinExistence type="predicted"/>
<reference evidence="1 2" key="1">
    <citation type="journal article" date="2021" name="Elife">
        <title>Chloroplast acquisition without the gene transfer in kleptoplastic sea slugs, Plakobranchus ocellatus.</title>
        <authorList>
            <person name="Maeda T."/>
            <person name="Takahashi S."/>
            <person name="Yoshida T."/>
            <person name="Shimamura S."/>
            <person name="Takaki Y."/>
            <person name="Nagai Y."/>
            <person name="Toyoda A."/>
            <person name="Suzuki Y."/>
            <person name="Arimoto A."/>
            <person name="Ishii H."/>
            <person name="Satoh N."/>
            <person name="Nishiyama T."/>
            <person name="Hasebe M."/>
            <person name="Maruyama T."/>
            <person name="Minagawa J."/>
            <person name="Obokata J."/>
            <person name="Shigenobu S."/>
        </authorList>
    </citation>
    <scope>NUCLEOTIDE SEQUENCE [LARGE SCALE GENOMIC DNA]</scope>
</reference>
<dbReference type="AlphaFoldDB" id="A0AAV4FWE8"/>
<keyword evidence="2" id="KW-1185">Reference proteome</keyword>
<gene>
    <name evidence="1" type="ORF">ElyMa_000515600</name>
</gene>
<sequence length="99" mass="11132">MQAGIIVKLLDKRAPVGLTWHTLTVFTPADTSSRRQLQQHGGRGRRELMFQTVAISSGSLHSHLSEQGVSCVRPHPDPWHASVLRLTLILEEDRKILLF</sequence>
<dbReference type="EMBL" id="BMAT01000996">
    <property type="protein sequence ID" value="GFR77738.1"/>
    <property type="molecule type" value="Genomic_DNA"/>
</dbReference>
<evidence type="ECO:0000313" key="2">
    <source>
        <dbReference type="Proteomes" id="UP000762676"/>
    </source>
</evidence>
<protein>
    <submittedName>
        <fullName evidence="1">Uncharacterized protein</fullName>
    </submittedName>
</protein>
<organism evidence="1 2">
    <name type="scientific">Elysia marginata</name>
    <dbReference type="NCBI Taxonomy" id="1093978"/>
    <lineage>
        <taxon>Eukaryota</taxon>
        <taxon>Metazoa</taxon>
        <taxon>Spiralia</taxon>
        <taxon>Lophotrochozoa</taxon>
        <taxon>Mollusca</taxon>
        <taxon>Gastropoda</taxon>
        <taxon>Heterobranchia</taxon>
        <taxon>Euthyneura</taxon>
        <taxon>Panpulmonata</taxon>
        <taxon>Sacoglossa</taxon>
        <taxon>Placobranchoidea</taxon>
        <taxon>Plakobranchidae</taxon>
        <taxon>Elysia</taxon>
    </lineage>
</organism>